<protein>
    <submittedName>
        <fullName evidence="1">DUF2971 domain-containing protein</fullName>
    </submittedName>
</protein>
<gene>
    <name evidence="1" type="ORF">Q4F19_08280</name>
</gene>
<name>A0ABT8Y9P2_9SPHN</name>
<organism evidence="1 2">
    <name type="scientific">Sphingomonas natans</name>
    <dbReference type="NCBI Taxonomy" id="3063330"/>
    <lineage>
        <taxon>Bacteria</taxon>
        <taxon>Pseudomonadati</taxon>
        <taxon>Pseudomonadota</taxon>
        <taxon>Alphaproteobacteria</taxon>
        <taxon>Sphingomonadales</taxon>
        <taxon>Sphingomonadaceae</taxon>
        <taxon>Sphingomonas</taxon>
    </lineage>
</organism>
<proteinExistence type="predicted"/>
<evidence type="ECO:0000313" key="1">
    <source>
        <dbReference type="EMBL" id="MDO6414375.1"/>
    </source>
</evidence>
<dbReference type="EMBL" id="JAUOTP010000003">
    <property type="protein sequence ID" value="MDO6414375.1"/>
    <property type="molecule type" value="Genomic_DNA"/>
</dbReference>
<sequence length="285" mass="31706">MRLYKYMSLASLKAVLEHNTMGFSLPKDLNDPFDFPTAPDVQDYGFFGSLTASLKGSIWAQYMGVCSLTRTATNSLMWAHYADKHRGAVIEIDVGTAGFLNTDTNAIPAHFGSVIYLNNPNMSQYADTPNSGPGVVVGELYNFRVDYYQQLQRLFLSKPLCWAYEEEVRVVKCLRGVDEDQPENESGTFTVVRRDDGSSMHAFHLPEGSVTQICFGISANPYEVHRIVNDFELEGCLIGRKRRGSYDVRFEPFQGAAEMIAGSQDWGDSSAVFSKVTGALWSPLS</sequence>
<reference evidence="1" key="1">
    <citation type="submission" date="2023-07" db="EMBL/GenBank/DDBJ databases">
        <authorList>
            <person name="Kim M."/>
        </authorList>
    </citation>
    <scope>NUCLEOTIDE SEQUENCE</scope>
    <source>
        <strain evidence="1">BIUV-7</strain>
    </source>
</reference>
<accession>A0ABT8Y9P2</accession>
<dbReference type="Proteomes" id="UP001169764">
    <property type="component" value="Unassembled WGS sequence"/>
</dbReference>
<comment type="caution">
    <text evidence="1">The sequence shown here is derived from an EMBL/GenBank/DDBJ whole genome shotgun (WGS) entry which is preliminary data.</text>
</comment>
<evidence type="ECO:0000313" key="2">
    <source>
        <dbReference type="Proteomes" id="UP001169764"/>
    </source>
</evidence>
<keyword evidence="2" id="KW-1185">Reference proteome</keyword>
<dbReference type="RefSeq" id="WP_303541490.1">
    <property type="nucleotide sequence ID" value="NZ_JAUOTP010000003.1"/>
</dbReference>
<dbReference type="InterPro" id="IPR021352">
    <property type="entry name" value="DUF2971"/>
</dbReference>
<dbReference type="Pfam" id="PF11185">
    <property type="entry name" value="DUF2971"/>
    <property type="match status" value="1"/>
</dbReference>